<accession>A0A1J9SBT7</accession>
<dbReference type="Proteomes" id="UP000183809">
    <property type="component" value="Unassembled WGS sequence"/>
</dbReference>
<keyword evidence="3" id="KW-1185">Reference proteome</keyword>
<feature type="compositionally biased region" description="Basic and acidic residues" evidence="1">
    <location>
        <begin position="27"/>
        <end position="37"/>
    </location>
</feature>
<evidence type="ECO:0000313" key="3">
    <source>
        <dbReference type="Proteomes" id="UP000183809"/>
    </source>
</evidence>
<gene>
    <name evidence="2" type="ORF">BKCO1_5000188</name>
</gene>
<dbReference type="EMBL" id="MNUE01000005">
    <property type="protein sequence ID" value="OJD37935.1"/>
    <property type="molecule type" value="Genomic_DNA"/>
</dbReference>
<feature type="compositionally biased region" description="Basic residues" evidence="1">
    <location>
        <begin position="327"/>
        <end position="337"/>
    </location>
</feature>
<dbReference type="AlphaFoldDB" id="A0A1J9SBT7"/>
<evidence type="ECO:0000313" key="2">
    <source>
        <dbReference type="EMBL" id="OJD37935.1"/>
    </source>
</evidence>
<dbReference type="RefSeq" id="XP_020133963.1">
    <property type="nucleotide sequence ID" value="XM_020276776.1"/>
</dbReference>
<reference evidence="2 3" key="1">
    <citation type="submission" date="2016-10" db="EMBL/GenBank/DDBJ databases">
        <title>Proteomics and genomics reveal pathogen-plant mechanisms compatible with a hemibiotrophic lifestyle of Diplodia corticola.</title>
        <authorList>
            <person name="Fernandes I."/>
            <person name="De Jonge R."/>
            <person name="Van De Peer Y."/>
            <person name="Devreese B."/>
            <person name="Alves A."/>
            <person name="Esteves A.C."/>
        </authorList>
    </citation>
    <scope>NUCLEOTIDE SEQUENCE [LARGE SCALE GENOMIC DNA]</scope>
    <source>
        <strain evidence="2 3">CBS 112549</strain>
    </source>
</reference>
<protein>
    <recommendedName>
        <fullName evidence="4">BTB domain-containing protein</fullName>
    </recommendedName>
</protein>
<dbReference type="OrthoDB" id="10635731at2759"/>
<evidence type="ECO:0000256" key="1">
    <source>
        <dbReference type="SAM" id="MobiDB-lite"/>
    </source>
</evidence>
<evidence type="ECO:0008006" key="4">
    <source>
        <dbReference type="Google" id="ProtNLM"/>
    </source>
</evidence>
<name>A0A1J9SBT7_9PEZI</name>
<organism evidence="2 3">
    <name type="scientific">Diplodia corticola</name>
    <dbReference type="NCBI Taxonomy" id="236234"/>
    <lineage>
        <taxon>Eukaryota</taxon>
        <taxon>Fungi</taxon>
        <taxon>Dikarya</taxon>
        <taxon>Ascomycota</taxon>
        <taxon>Pezizomycotina</taxon>
        <taxon>Dothideomycetes</taxon>
        <taxon>Dothideomycetes incertae sedis</taxon>
        <taxon>Botryosphaeriales</taxon>
        <taxon>Botryosphaeriaceae</taxon>
        <taxon>Diplodia</taxon>
    </lineage>
</organism>
<comment type="caution">
    <text evidence="2">The sequence shown here is derived from an EMBL/GenBank/DDBJ whole genome shotgun (WGS) entry which is preliminary data.</text>
</comment>
<dbReference type="GeneID" id="31017037"/>
<feature type="region of interest" description="Disordered" evidence="1">
    <location>
        <begin position="1"/>
        <end position="38"/>
    </location>
</feature>
<sequence length="405" mass="45512">MSGESSHSRLKRPLAPSERSDRKPKRQSFDDDHKQPVDVRVGTGSEAETFHCFAPLLKRYSHHFKTQLGDIKVEAGLDVPSYPISIQYLPNEQPADFSLFREYMENPRFFTIPAEVERKKPYDLAQLYYFANRIGAWALENACINCLYLKVQQSVSRLKRTNKRNKSLVDNVILSWKQTTRSVINHQKTHQDNSRLYKFVIDFFAFFVLQTAPLLEESLISDLPNPFLWHVLCALENALARHVPDLPTPSTATVATIDDKVVTVVHIIDSDDDEDTLLGPSSHHVNTTTTASTDEGVALGALPKSDLVSKILLLSGVLRALVGGKLTKPKPPKKRGRPAKDCNDEESDNVSTSDSTDNHEKSSFFGVSNLCKYHVHTPAGLSSCKQRFEETSAEEVWPVVPSLRK</sequence>
<feature type="region of interest" description="Disordered" evidence="1">
    <location>
        <begin position="325"/>
        <end position="360"/>
    </location>
</feature>
<proteinExistence type="predicted"/>